<name>A0A2V1EEV5_9PLEO</name>
<reference evidence="2 3" key="1">
    <citation type="journal article" date="2018" name="Sci. Rep.">
        <title>Comparative genomics provides insights into the lifestyle and reveals functional heterogeneity of dark septate endophytic fungi.</title>
        <authorList>
            <person name="Knapp D.G."/>
            <person name="Nemeth J.B."/>
            <person name="Barry K."/>
            <person name="Hainaut M."/>
            <person name="Henrissat B."/>
            <person name="Johnson J."/>
            <person name="Kuo A."/>
            <person name="Lim J.H.P."/>
            <person name="Lipzen A."/>
            <person name="Nolan M."/>
            <person name="Ohm R.A."/>
            <person name="Tamas L."/>
            <person name="Grigoriev I.V."/>
            <person name="Spatafora J.W."/>
            <person name="Nagy L.G."/>
            <person name="Kovacs G.M."/>
        </authorList>
    </citation>
    <scope>NUCLEOTIDE SEQUENCE [LARGE SCALE GENOMIC DNA]</scope>
    <source>
        <strain evidence="2 3">DSE2036</strain>
    </source>
</reference>
<evidence type="ECO:0000256" key="1">
    <source>
        <dbReference type="SAM" id="MobiDB-lite"/>
    </source>
</evidence>
<evidence type="ECO:0000313" key="3">
    <source>
        <dbReference type="Proteomes" id="UP000244855"/>
    </source>
</evidence>
<evidence type="ECO:0000313" key="2">
    <source>
        <dbReference type="EMBL" id="PVI08244.1"/>
    </source>
</evidence>
<dbReference type="AlphaFoldDB" id="A0A2V1EEV5"/>
<feature type="compositionally biased region" description="Polar residues" evidence="1">
    <location>
        <begin position="79"/>
        <end position="89"/>
    </location>
</feature>
<feature type="region of interest" description="Disordered" evidence="1">
    <location>
        <begin position="27"/>
        <end position="103"/>
    </location>
</feature>
<protein>
    <submittedName>
        <fullName evidence="2">Uncharacterized protein</fullName>
    </submittedName>
</protein>
<proteinExistence type="predicted"/>
<sequence length="151" mass="16266">MVVQPSIQPPDTLPILLISFFSKTHETFHGKGSPGSRQRQFVPSRSDDAATDSPCKQMPNQATSAYTPPFASWPPPSQCRPQSLGNLINKSPGPRSIGNPLTSTLTLPTDKVNARNAPSSVGPIFSPDPATRTCGAWAVSTRWTYRHLAPS</sequence>
<dbReference type="EMBL" id="KZ805301">
    <property type="protein sequence ID" value="PVI08244.1"/>
    <property type="molecule type" value="Genomic_DNA"/>
</dbReference>
<accession>A0A2V1EEV5</accession>
<dbReference type="Proteomes" id="UP000244855">
    <property type="component" value="Unassembled WGS sequence"/>
</dbReference>
<organism evidence="2 3">
    <name type="scientific">Periconia macrospinosa</name>
    <dbReference type="NCBI Taxonomy" id="97972"/>
    <lineage>
        <taxon>Eukaryota</taxon>
        <taxon>Fungi</taxon>
        <taxon>Dikarya</taxon>
        <taxon>Ascomycota</taxon>
        <taxon>Pezizomycotina</taxon>
        <taxon>Dothideomycetes</taxon>
        <taxon>Pleosporomycetidae</taxon>
        <taxon>Pleosporales</taxon>
        <taxon>Massarineae</taxon>
        <taxon>Periconiaceae</taxon>
        <taxon>Periconia</taxon>
    </lineage>
</organism>
<gene>
    <name evidence="2" type="ORF">DM02DRAFT_156512</name>
</gene>
<keyword evidence="3" id="KW-1185">Reference proteome</keyword>